<name>A0AAV4M6C6_CAEEX</name>
<reference evidence="1 2" key="1">
    <citation type="submission" date="2021-06" db="EMBL/GenBank/DDBJ databases">
        <title>Caerostris extrusa draft genome.</title>
        <authorList>
            <person name="Kono N."/>
            <person name="Arakawa K."/>
        </authorList>
    </citation>
    <scope>NUCLEOTIDE SEQUENCE [LARGE SCALE GENOMIC DNA]</scope>
</reference>
<accession>A0AAV4M6C6</accession>
<comment type="caution">
    <text evidence="1">The sequence shown here is derived from an EMBL/GenBank/DDBJ whole genome shotgun (WGS) entry which is preliminary data.</text>
</comment>
<sequence>MGKAILIIPMHLPPHTHTERSLFFGFACAPGGELVVQVTGVAYHTFFGGLGCWRPTTFVFVRVLLTHFMAQTLDLTPFHLECLHPDLSHFHSVKAGAAVVPYQRASLCQRDDNALRARVQRYRLAKQLNGDKEPRRWQLGVDGFSQ</sequence>
<dbReference type="AlphaFoldDB" id="A0AAV4M6C6"/>
<proteinExistence type="predicted"/>
<dbReference type="EMBL" id="BPLR01001872">
    <property type="protein sequence ID" value="GIX67377.1"/>
    <property type="molecule type" value="Genomic_DNA"/>
</dbReference>
<protein>
    <submittedName>
        <fullName evidence="1">Uncharacterized protein</fullName>
    </submittedName>
</protein>
<gene>
    <name evidence="1" type="ORF">CEXT_663851</name>
</gene>
<dbReference type="Proteomes" id="UP001054945">
    <property type="component" value="Unassembled WGS sequence"/>
</dbReference>
<organism evidence="1 2">
    <name type="scientific">Caerostris extrusa</name>
    <name type="common">Bark spider</name>
    <name type="synonym">Caerostris bankana</name>
    <dbReference type="NCBI Taxonomy" id="172846"/>
    <lineage>
        <taxon>Eukaryota</taxon>
        <taxon>Metazoa</taxon>
        <taxon>Ecdysozoa</taxon>
        <taxon>Arthropoda</taxon>
        <taxon>Chelicerata</taxon>
        <taxon>Arachnida</taxon>
        <taxon>Araneae</taxon>
        <taxon>Araneomorphae</taxon>
        <taxon>Entelegynae</taxon>
        <taxon>Araneoidea</taxon>
        <taxon>Araneidae</taxon>
        <taxon>Caerostris</taxon>
    </lineage>
</organism>
<keyword evidence="2" id="KW-1185">Reference proteome</keyword>
<evidence type="ECO:0000313" key="1">
    <source>
        <dbReference type="EMBL" id="GIX67377.1"/>
    </source>
</evidence>
<evidence type="ECO:0000313" key="2">
    <source>
        <dbReference type="Proteomes" id="UP001054945"/>
    </source>
</evidence>